<organism evidence="1 2">
    <name type="scientific">Synoicihabitans lomoniglobus</name>
    <dbReference type="NCBI Taxonomy" id="2909285"/>
    <lineage>
        <taxon>Bacteria</taxon>
        <taxon>Pseudomonadati</taxon>
        <taxon>Verrucomicrobiota</taxon>
        <taxon>Opitutia</taxon>
        <taxon>Opitutales</taxon>
        <taxon>Opitutaceae</taxon>
        <taxon>Synoicihabitans</taxon>
    </lineage>
</organism>
<dbReference type="Proteomes" id="UP001218638">
    <property type="component" value="Chromosome"/>
</dbReference>
<keyword evidence="2" id="KW-1185">Reference proteome</keyword>
<dbReference type="RefSeq" id="WP_330928669.1">
    <property type="nucleotide sequence ID" value="NZ_CP119075.1"/>
</dbReference>
<dbReference type="InterPro" id="IPR013406">
    <property type="entry name" value="CHP02574_addiction_mod"/>
</dbReference>
<proteinExistence type="predicted"/>
<accession>A0AAF0CG96</accession>
<evidence type="ECO:0000313" key="1">
    <source>
        <dbReference type="EMBL" id="WED63317.1"/>
    </source>
</evidence>
<protein>
    <submittedName>
        <fullName evidence="1">Addiction module protein</fullName>
    </submittedName>
</protein>
<dbReference type="Pfam" id="PF09720">
    <property type="entry name" value="Unstab_antitox"/>
    <property type="match status" value="1"/>
</dbReference>
<sequence>MPNVMERYPDLANATPNEKLALIDELWLSIRESATEIITSEHQAELDQRIAKIDADPTLAMDPGTARGLLKP</sequence>
<dbReference type="KEGG" id="slom:PXH66_13345"/>
<dbReference type="EMBL" id="CP119075">
    <property type="protein sequence ID" value="WED63317.1"/>
    <property type="molecule type" value="Genomic_DNA"/>
</dbReference>
<dbReference type="NCBIfam" id="TIGR02574">
    <property type="entry name" value="stabl_TIGR02574"/>
    <property type="match status" value="1"/>
</dbReference>
<gene>
    <name evidence="1" type="ORF">PXH66_13345</name>
</gene>
<dbReference type="AlphaFoldDB" id="A0AAF0CG96"/>
<reference evidence="1" key="1">
    <citation type="submission" date="2023-03" db="EMBL/GenBank/DDBJ databases">
        <title>Lomoglobus Profundus gen. nov., sp. nov., a novel member of the phylum Verrucomicrobia, isolated from deep-marine sediment of South China Sea.</title>
        <authorList>
            <person name="Ahmad T."/>
            <person name="Ishaq S.E."/>
            <person name="Wang F."/>
        </authorList>
    </citation>
    <scope>NUCLEOTIDE SEQUENCE</scope>
    <source>
        <strain evidence="1">LMO-M01</strain>
    </source>
</reference>
<evidence type="ECO:0000313" key="2">
    <source>
        <dbReference type="Proteomes" id="UP001218638"/>
    </source>
</evidence>
<name>A0AAF0CG96_9BACT</name>